<gene>
    <name evidence="1" type="ORF">Metal_1881</name>
</gene>
<protein>
    <submittedName>
        <fullName evidence="1">Uncharacterized protein</fullName>
    </submittedName>
</protein>
<name>H8GP61_METAL</name>
<sequence>MEYFVICCFKIGISRFDGEREEEEGLCCEVDA</sequence>
<dbReference type="STRING" id="686340.Metal_1881"/>
<dbReference type="AlphaFoldDB" id="H8GP61"/>
<dbReference type="Proteomes" id="UP000005090">
    <property type="component" value="Chromosome"/>
</dbReference>
<accession>H8GP61</accession>
<evidence type="ECO:0000313" key="1">
    <source>
        <dbReference type="EMBL" id="EIC29647.1"/>
    </source>
</evidence>
<proteinExistence type="predicted"/>
<dbReference type="EMBL" id="CM001475">
    <property type="protein sequence ID" value="EIC29647.1"/>
    <property type="molecule type" value="Genomic_DNA"/>
</dbReference>
<reference evidence="1 2" key="1">
    <citation type="journal article" date="2013" name="Genome Announc.">
        <title>Genome Sequence of the Obligate Gammaproteobacterial Methanotroph Methylomicrobium album Strain BG8.</title>
        <authorList>
            <person name="Kits K.D."/>
            <person name="Kalyuzhnaya M.G."/>
            <person name="Klotz M.G."/>
            <person name="Jetten M.S."/>
            <person name="Op den Camp H.J."/>
            <person name="Vuilleumier S."/>
            <person name="Bringel F."/>
            <person name="Dispirito A.A."/>
            <person name="Murrell J.C."/>
            <person name="Bruce D."/>
            <person name="Cheng J.F."/>
            <person name="Copeland A."/>
            <person name="Goodwin L."/>
            <person name="Hauser L."/>
            <person name="Lajus A."/>
            <person name="Land M.L."/>
            <person name="Lapidus A."/>
            <person name="Lucas S."/>
            <person name="Medigue C."/>
            <person name="Pitluck S."/>
            <person name="Woyke T."/>
            <person name="Zeytun A."/>
            <person name="Stein L.Y."/>
        </authorList>
    </citation>
    <scope>NUCLEOTIDE SEQUENCE [LARGE SCALE GENOMIC DNA]</scope>
    <source>
        <strain evidence="1 2">BG8</strain>
    </source>
</reference>
<keyword evidence="2" id="KW-1185">Reference proteome</keyword>
<dbReference type="HOGENOM" id="CLU_3390226_0_0_6"/>
<organism evidence="1 2">
    <name type="scientific">Methylomicrobium album BG8</name>
    <dbReference type="NCBI Taxonomy" id="686340"/>
    <lineage>
        <taxon>Bacteria</taxon>
        <taxon>Pseudomonadati</taxon>
        <taxon>Pseudomonadota</taxon>
        <taxon>Gammaproteobacteria</taxon>
        <taxon>Methylococcales</taxon>
        <taxon>Methylococcaceae</taxon>
        <taxon>Methylomicrobium</taxon>
    </lineage>
</organism>
<evidence type="ECO:0000313" key="2">
    <source>
        <dbReference type="Proteomes" id="UP000005090"/>
    </source>
</evidence>